<dbReference type="Ensembl" id="ENSMSIT00000002074.1">
    <property type="protein sequence ID" value="ENSMSIP00000001626.1"/>
    <property type="gene ID" value="ENSMSIG00000001582.1"/>
</dbReference>
<keyword evidence="13" id="KW-1185">Reference proteome</keyword>
<keyword evidence="8 10" id="KW-0044">Antibiotic</keyword>
<dbReference type="PANTHER" id="PTHR15001">
    <property type="entry name" value="BETA-DEFENSIN 123-RELATED"/>
    <property type="match status" value="1"/>
</dbReference>
<comment type="function">
    <text evidence="1 10">Has antibacterial activity.</text>
</comment>
<evidence type="ECO:0000256" key="7">
    <source>
        <dbReference type="ARBA" id="ARBA00022940"/>
    </source>
</evidence>
<evidence type="ECO:0000256" key="2">
    <source>
        <dbReference type="ARBA" id="ARBA00004613"/>
    </source>
</evidence>
<reference evidence="12" key="2">
    <citation type="submission" date="2025-09" db="UniProtKB">
        <authorList>
            <consortium name="Ensembl"/>
        </authorList>
    </citation>
    <scope>IDENTIFICATION</scope>
</reference>
<dbReference type="GO" id="GO:0045087">
    <property type="term" value="P:innate immune response"/>
    <property type="evidence" value="ECO:0007669"/>
    <property type="project" value="InterPro"/>
</dbReference>
<comment type="subcellular location">
    <subcellularLocation>
        <location evidence="2 10">Secreted</location>
    </subcellularLocation>
</comment>
<keyword evidence="9" id="KW-1015">Disulfide bond</keyword>
<dbReference type="PANTHER" id="PTHR15001:SF12">
    <property type="entry name" value="BETA-DEFENSIN 125"/>
    <property type="match status" value="1"/>
</dbReference>
<accession>A0A8C6G7R2</accession>
<dbReference type="GO" id="GO:0042742">
    <property type="term" value="P:defense response to bacterium"/>
    <property type="evidence" value="ECO:0007669"/>
    <property type="project" value="UniProtKB-UniRule"/>
</dbReference>
<dbReference type="Proteomes" id="UP000694415">
    <property type="component" value="Unplaced"/>
</dbReference>
<feature type="signal peptide" evidence="10">
    <location>
        <begin position="1"/>
        <end position="20"/>
    </location>
</feature>
<feature type="chain" id="PRO_5034798266" description="Beta-defensin" evidence="10">
    <location>
        <begin position="21"/>
        <end position="160"/>
    </location>
</feature>
<evidence type="ECO:0000256" key="10">
    <source>
        <dbReference type="RuleBase" id="RU231113"/>
    </source>
</evidence>
<sequence>MIFLTLAFIVYGLLTQGNKAAWRRPIPKCWKNSLGYCRVRCQEEERYIYLCKNKVSCCIHRTLSEDKLPSGPPIHTVTRVIPSFKVPVNSSVTRLTDNKNWDANDSKTPTGTIVNPAGIVKMPTGTTVNPAGIGKTPTTTAPIYSWATNTKPFTMMPNTT</sequence>
<name>A0A8C6G7R2_MUSSI</name>
<dbReference type="GO" id="GO:0005576">
    <property type="term" value="C:extracellular region"/>
    <property type="evidence" value="ECO:0007669"/>
    <property type="project" value="UniProtKB-SubCell"/>
</dbReference>
<keyword evidence="6 10" id="KW-0732">Signal</keyword>
<organism evidence="12 13">
    <name type="scientific">Mus spicilegus</name>
    <name type="common">Mound-building mouse</name>
    <dbReference type="NCBI Taxonomy" id="10103"/>
    <lineage>
        <taxon>Eukaryota</taxon>
        <taxon>Metazoa</taxon>
        <taxon>Chordata</taxon>
        <taxon>Craniata</taxon>
        <taxon>Vertebrata</taxon>
        <taxon>Euteleostomi</taxon>
        <taxon>Mammalia</taxon>
        <taxon>Eutheria</taxon>
        <taxon>Euarchontoglires</taxon>
        <taxon>Glires</taxon>
        <taxon>Rodentia</taxon>
        <taxon>Myomorpha</taxon>
        <taxon>Muroidea</taxon>
        <taxon>Muridae</taxon>
        <taxon>Murinae</taxon>
        <taxon>Mus</taxon>
        <taxon>Mus</taxon>
    </lineage>
</organism>
<evidence type="ECO:0000256" key="1">
    <source>
        <dbReference type="ARBA" id="ARBA00002878"/>
    </source>
</evidence>
<keyword evidence="4 10" id="KW-0964">Secreted</keyword>
<evidence type="ECO:0000256" key="8">
    <source>
        <dbReference type="ARBA" id="ARBA00023022"/>
    </source>
</evidence>
<dbReference type="AlphaFoldDB" id="A0A8C6G7R2"/>
<evidence type="ECO:0000256" key="6">
    <source>
        <dbReference type="ARBA" id="ARBA00022729"/>
    </source>
</evidence>
<dbReference type="InterPro" id="IPR025933">
    <property type="entry name" value="Beta_defensin_dom"/>
</dbReference>
<evidence type="ECO:0000256" key="3">
    <source>
        <dbReference type="ARBA" id="ARBA00007371"/>
    </source>
</evidence>
<keyword evidence="7 10" id="KW-0211">Defensin</keyword>
<evidence type="ECO:0000313" key="12">
    <source>
        <dbReference type="Ensembl" id="ENSMSIP00000001626.1"/>
    </source>
</evidence>
<feature type="domain" description="Beta-defensin" evidence="11">
    <location>
        <begin position="28"/>
        <end position="58"/>
    </location>
</feature>
<proteinExistence type="inferred from homology"/>
<protein>
    <recommendedName>
        <fullName evidence="10">Beta-defensin</fullName>
    </recommendedName>
</protein>
<dbReference type="InterPro" id="IPR050544">
    <property type="entry name" value="Beta-defensin"/>
</dbReference>
<reference evidence="12" key="1">
    <citation type="submission" date="2025-08" db="UniProtKB">
        <authorList>
            <consortium name="Ensembl"/>
        </authorList>
    </citation>
    <scope>IDENTIFICATION</scope>
</reference>
<evidence type="ECO:0000256" key="4">
    <source>
        <dbReference type="ARBA" id="ARBA00022525"/>
    </source>
</evidence>
<comment type="similarity">
    <text evidence="3 10">Belongs to the beta-defensin family.</text>
</comment>
<evidence type="ECO:0000313" key="13">
    <source>
        <dbReference type="Proteomes" id="UP000694415"/>
    </source>
</evidence>
<dbReference type="GeneTree" id="ENSGT00390000000604"/>
<evidence type="ECO:0000256" key="9">
    <source>
        <dbReference type="ARBA" id="ARBA00023157"/>
    </source>
</evidence>
<evidence type="ECO:0000259" key="11">
    <source>
        <dbReference type="Pfam" id="PF13841"/>
    </source>
</evidence>
<keyword evidence="5 10" id="KW-0929">Antimicrobial</keyword>
<evidence type="ECO:0000256" key="5">
    <source>
        <dbReference type="ARBA" id="ARBA00022529"/>
    </source>
</evidence>
<dbReference type="Pfam" id="PF13841">
    <property type="entry name" value="Defensin_beta_2"/>
    <property type="match status" value="1"/>
</dbReference>